<evidence type="ECO:0000256" key="6">
    <source>
        <dbReference type="ARBA" id="ARBA00023242"/>
    </source>
</evidence>
<dbReference type="PANTHER" id="PTHR31845">
    <property type="entry name" value="FINGER DOMAIN PROTEIN, PUTATIVE-RELATED"/>
    <property type="match status" value="1"/>
</dbReference>
<dbReference type="GO" id="GO:0000981">
    <property type="term" value="F:DNA-binding transcription factor activity, RNA polymerase II-specific"/>
    <property type="evidence" value="ECO:0007669"/>
    <property type="project" value="InterPro"/>
</dbReference>
<keyword evidence="3" id="KW-0805">Transcription regulation</keyword>
<keyword evidence="9" id="KW-1185">Reference proteome</keyword>
<dbReference type="Proteomes" id="UP000612746">
    <property type="component" value="Unassembled WGS sequence"/>
</dbReference>
<dbReference type="InterPro" id="IPR051089">
    <property type="entry name" value="prtT"/>
</dbReference>
<evidence type="ECO:0000313" key="8">
    <source>
        <dbReference type="EMBL" id="KAG2185479.1"/>
    </source>
</evidence>
<evidence type="ECO:0000259" key="7">
    <source>
        <dbReference type="PROSITE" id="PS50048"/>
    </source>
</evidence>
<dbReference type="PROSITE" id="PS50048">
    <property type="entry name" value="ZN2_CY6_FUNGAL_2"/>
    <property type="match status" value="1"/>
</dbReference>
<dbReference type="PROSITE" id="PS00463">
    <property type="entry name" value="ZN2_CY6_FUNGAL_1"/>
    <property type="match status" value="1"/>
</dbReference>
<keyword evidence="2" id="KW-0479">Metal-binding</keyword>
<keyword evidence="6" id="KW-0539">Nucleus</keyword>
<dbReference type="EMBL" id="JAEPRA010000005">
    <property type="protein sequence ID" value="KAG2185479.1"/>
    <property type="molecule type" value="Genomic_DNA"/>
</dbReference>
<dbReference type="CDD" id="cd12148">
    <property type="entry name" value="fungal_TF_MHR"/>
    <property type="match status" value="1"/>
</dbReference>
<dbReference type="OrthoDB" id="3163292at2759"/>
<feature type="domain" description="Zn(2)-C6 fungal-type" evidence="7">
    <location>
        <begin position="5"/>
        <end position="38"/>
    </location>
</feature>
<dbReference type="AlphaFoldDB" id="A0A8H7Q5P6"/>
<evidence type="ECO:0000256" key="3">
    <source>
        <dbReference type="ARBA" id="ARBA00023015"/>
    </source>
</evidence>
<evidence type="ECO:0000313" key="9">
    <source>
        <dbReference type="Proteomes" id="UP000612746"/>
    </source>
</evidence>
<proteinExistence type="predicted"/>
<evidence type="ECO:0000256" key="1">
    <source>
        <dbReference type="ARBA" id="ARBA00004123"/>
    </source>
</evidence>
<sequence length="521" mass="59570">MKAKACTTCRQRKLKCDAPQKFPESCSRCDKLKKACVFDPNFKRVSRQHRLQQVEQELRSIRQAHGSETKRTIATNILNSSFSHESDDLFEPCQSDKQIGNVHMAATQVTDVFQLFFEKLHVYLPFRMNRSIETIHEVCPLLFWAIIAVTSRDHIILKDLIPQVKQLVSEITLKAARSVEIVQALLVLCMWPFPYYTQLEDPSFIYSGIATHIGLQTGLHRPEYAFEFSSKRDVLRSSSQVRRTTWIACFVVSQIQASARGVPTTMPMDYSLLVSLDHADTPVYLAQLGQISRLTATFSAAIGFNAHNMHGLIDPSERMNMIKLYDREFSYLKANKLREMEQSMEVIFLGSQLQLYSFALHDDMPDSLDLVEIVHKAETAACRLIQLVSQSELHFVPVQWSRSVILAAVMLLKILKSPHVGDSHLINNQVTLAHQIFTLITKDEDDGNQRSDRLLLLFSVLEDKKIWPPVQCRLTASLVYDAIRVSKEYYEEVLDNLVNSNDRSLTALETHSLDNFNATRY</sequence>
<organism evidence="8 9">
    <name type="scientific">Umbelopsis vinacea</name>
    <dbReference type="NCBI Taxonomy" id="44442"/>
    <lineage>
        <taxon>Eukaryota</taxon>
        <taxon>Fungi</taxon>
        <taxon>Fungi incertae sedis</taxon>
        <taxon>Mucoromycota</taxon>
        <taxon>Mucoromycotina</taxon>
        <taxon>Umbelopsidomycetes</taxon>
        <taxon>Umbelopsidales</taxon>
        <taxon>Umbelopsidaceae</taxon>
        <taxon>Umbelopsis</taxon>
    </lineage>
</organism>
<dbReference type="Pfam" id="PF04082">
    <property type="entry name" value="Fungal_trans"/>
    <property type="match status" value="1"/>
</dbReference>
<dbReference type="GO" id="GO:0000976">
    <property type="term" value="F:transcription cis-regulatory region binding"/>
    <property type="evidence" value="ECO:0007669"/>
    <property type="project" value="TreeGrafter"/>
</dbReference>
<dbReference type="GO" id="GO:0006351">
    <property type="term" value="P:DNA-templated transcription"/>
    <property type="evidence" value="ECO:0007669"/>
    <property type="project" value="InterPro"/>
</dbReference>
<dbReference type="SUPFAM" id="SSF57701">
    <property type="entry name" value="Zn2/Cys6 DNA-binding domain"/>
    <property type="match status" value="1"/>
</dbReference>
<evidence type="ECO:0000256" key="2">
    <source>
        <dbReference type="ARBA" id="ARBA00022723"/>
    </source>
</evidence>
<dbReference type="InterPro" id="IPR001138">
    <property type="entry name" value="Zn2Cys6_DnaBD"/>
</dbReference>
<comment type="caution">
    <text evidence="8">The sequence shown here is derived from an EMBL/GenBank/DDBJ whole genome shotgun (WGS) entry which is preliminary data.</text>
</comment>
<dbReference type="GO" id="GO:0008270">
    <property type="term" value="F:zinc ion binding"/>
    <property type="evidence" value="ECO:0007669"/>
    <property type="project" value="InterPro"/>
</dbReference>
<reference evidence="8" key="1">
    <citation type="submission" date="2020-12" db="EMBL/GenBank/DDBJ databases">
        <title>Metabolic potential, ecology and presence of endohyphal bacteria is reflected in genomic diversity of Mucoromycotina.</title>
        <authorList>
            <person name="Muszewska A."/>
            <person name="Okrasinska A."/>
            <person name="Steczkiewicz K."/>
            <person name="Drgas O."/>
            <person name="Orlowska M."/>
            <person name="Perlinska-Lenart U."/>
            <person name="Aleksandrzak-Piekarczyk T."/>
            <person name="Szatraj K."/>
            <person name="Zielenkiewicz U."/>
            <person name="Pilsyk S."/>
            <person name="Malc E."/>
            <person name="Mieczkowski P."/>
            <person name="Kruszewska J.S."/>
            <person name="Biernat P."/>
            <person name="Pawlowska J."/>
        </authorList>
    </citation>
    <scope>NUCLEOTIDE SEQUENCE</scope>
    <source>
        <strain evidence="8">WA0000051536</strain>
    </source>
</reference>
<dbReference type="Pfam" id="PF00172">
    <property type="entry name" value="Zn_clus"/>
    <property type="match status" value="1"/>
</dbReference>
<evidence type="ECO:0000256" key="4">
    <source>
        <dbReference type="ARBA" id="ARBA00023125"/>
    </source>
</evidence>
<accession>A0A8H7Q5P6</accession>
<keyword evidence="4" id="KW-0238">DNA-binding</keyword>
<dbReference type="CDD" id="cd00067">
    <property type="entry name" value="GAL4"/>
    <property type="match status" value="1"/>
</dbReference>
<comment type="subcellular location">
    <subcellularLocation>
        <location evidence="1">Nucleus</location>
    </subcellularLocation>
</comment>
<protein>
    <recommendedName>
        <fullName evidence="7">Zn(2)-C6 fungal-type domain-containing protein</fullName>
    </recommendedName>
</protein>
<dbReference type="SMART" id="SM00066">
    <property type="entry name" value="GAL4"/>
    <property type="match status" value="1"/>
</dbReference>
<evidence type="ECO:0000256" key="5">
    <source>
        <dbReference type="ARBA" id="ARBA00023163"/>
    </source>
</evidence>
<dbReference type="GO" id="GO:0005634">
    <property type="term" value="C:nucleus"/>
    <property type="evidence" value="ECO:0007669"/>
    <property type="project" value="UniProtKB-SubCell"/>
</dbReference>
<name>A0A8H7Q5P6_9FUNG</name>
<dbReference type="InterPro" id="IPR007219">
    <property type="entry name" value="XnlR_reg_dom"/>
</dbReference>
<dbReference type="InterPro" id="IPR036864">
    <property type="entry name" value="Zn2-C6_fun-type_DNA-bd_sf"/>
</dbReference>
<dbReference type="PANTHER" id="PTHR31845:SF21">
    <property type="entry name" value="REGULATORY PROTEIN LEU3"/>
    <property type="match status" value="1"/>
</dbReference>
<keyword evidence="5" id="KW-0804">Transcription</keyword>
<dbReference type="Gene3D" id="4.10.240.10">
    <property type="entry name" value="Zn(2)-C6 fungal-type DNA-binding domain"/>
    <property type="match status" value="1"/>
</dbReference>
<gene>
    <name evidence="8" type="ORF">INT44_002270</name>
</gene>